<accession>A0A183EDD5</accession>
<dbReference type="GO" id="GO:0000785">
    <property type="term" value="C:chromatin"/>
    <property type="evidence" value="ECO:0007669"/>
    <property type="project" value="TreeGrafter"/>
</dbReference>
<dbReference type="OrthoDB" id="498590at2759"/>
<keyword evidence="3" id="KW-1185">Reference proteome</keyword>
<evidence type="ECO:0000256" key="1">
    <source>
        <dbReference type="ARBA" id="ARBA00005486"/>
    </source>
</evidence>
<gene>
    <name evidence="2" type="ORF">GPUH_LOCUS18976</name>
</gene>
<dbReference type="GO" id="GO:0003682">
    <property type="term" value="F:chromatin binding"/>
    <property type="evidence" value="ECO:0007669"/>
    <property type="project" value="TreeGrafter"/>
</dbReference>
<dbReference type="GO" id="GO:0005634">
    <property type="term" value="C:nucleus"/>
    <property type="evidence" value="ECO:0007669"/>
    <property type="project" value="TreeGrafter"/>
</dbReference>
<reference evidence="4" key="1">
    <citation type="submission" date="2016-06" db="UniProtKB">
        <authorList>
            <consortium name="WormBaseParasite"/>
        </authorList>
    </citation>
    <scope>IDENTIFICATION</scope>
</reference>
<comment type="similarity">
    <text evidence="1">Belongs to the SCC3 family.</text>
</comment>
<dbReference type="GO" id="GO:0008278">
    <property type="term" value="C:cohesin complex"/>
    <property type="evidence" value="ECO:0007669"/>
    <property type="project" value="TreeGrafter"/>
</dbReference>
<proteinExistence type="inferred from homology"/>
<dbReference type="AlphaFoldDB" id="A0A183EDD5"/>
<dbReference type="GO" id="GO:0007062">
    <property type="term" value="P:sister chromatid cohesion"/>
    <property type="evidence" value="ECO:0007669"/>
    <property type="project" value="TreeGrafter"/>
</dbReference>
<reference evidence="2 3" key="2">
    <citation type="submission" date="2018-11" db="EMBL/GenBank/DDBJ databases">
        <authorList>
            <consortium name="Pathogen Informatics"/>
        </authorList>
    </citation>
    <scope>NUCLEOTIDE SEQUENCE [LARGE SCALE GENOMIC DNA]</scope>
</reference>
<organism evidence="4">
    <name type="scientific">Gongylonema pulchrum</name>
    <dbReference type="NCBI Taxonomy" id="637853"/>
    <lineage>
        <taxon>Eukaryota</taxon>
        <taxon>Metazoa</taxon>
        <taxon>Ecdysozoa</taxon>
        <taxon>Nematoda</taxon>
        <taxon>Chromadorea</taxon>
        <taxon>Rhabditida</taxon>
        <taxon>Spirurina</taxon>
        <taxon>Spiruromorpha</taxon>
        <taxon>Spiruroidea</taxon>
        <taxon>Gongylonematidae</taxon>
        <taxon>Gongylonema</taxon>
    </lineage>
</organism>
<evidence type="ECO:0000313" key="4">
    <source>
        <dbReference type="WBParaSite" id="GPUH_0001900101-mRNA-1"/>
    </source>
</evidence>
<name>A0A183EDD5_9BILA</name>
<dbReference type="Proteomes" id="UP000271098">
    <property type="component" value="Unassembled WGS sequence"/>
</dbReference>
<dbReference type="PANTHER" id="PTHR11199:SF0">
    <property type="entry name" value="LD34181P-RELATED"/>
    <property type="match status" value="1"/>
</dbReference>
<dbReference type="WBParaSite" id="GPUH_0001900101-mRNA-1">
    <property type="protein sequence ID" value="GPUH_0001900101-mRNA-1"/>
    <property type="gene ID" value="GPUH_0001900101"/>
</dbReference>
<dbReference type="EMBL" id="UYRT01087697">
    <property type="protein sequence ID" value="VDN32860.1"/>
    <property type="molecule type" value="Genomic_DNA"/>
</dbReference>
<dbReference type="PANTHER" id="PTHR11199">
    <property type="entry name" value="STROMAL ANTIGEN"/>
    <property type="match status" value="1"/>
</dbReference>
<dbReference type="InterPro" id="IPR039662">
    <property type="entry name" value="Cohesin_Scc3/SA"/>
</dbReference>
<sequence length="204" mass="23329">MKKLMKRRDQFIDVVMGIITNGASGVENAFLCFVDILISFNHSKNLSVQLDKEAICTLSMFVVDNVFVEENDADRALDQQTQVELMHRRRKILAQFCKLIVYGVLPIHEASTVLQFYTKFYSDFGDILKCLITKCREVDRLASAKAISIALTHQYEELRRNFTNQCMDPNSDEFASVRDLAKRLSSVFGSDPVKNREALAVIHR</sequence>
<evidence type="ECO:0000313" key="3">
    <source>
        <dbReference type="Proteomes" id="UP000271098"/>
    </source>
</evidence>
<protein>
    <submittedName>
        <fullName evidence="4">Cohesin subunit SA-1</fullName>
    </submittedName>
</protein>
<evidence type="ECO:0000313" key="2">
    <source>
        <dbReference type="EMBL" id="VDN32860.1"/>
    </source>
</evidence>